<dbReference type="SUPFAM" id="SSF103642">
    <property type="entry name" value="Sec-C motif"/>
    <property type="match status" value="1"/>
</dbReference>
<dbReference type="Gene3D" id="3.10.450.50">
    <property type="match status" value="1"/>
</dbReference>
<dbReference type="RefSeq" id="WP_066091813.1">
    <property type="nucleotide sequence ID" value="NZ_CP126114.1"/>
</dbReference>
<dbReference type="Pfam" id="PF02810">
    <property type="entry name" value="SEC-C"/>
    <property type="match status" value="1"/>
</dbReference>
<dbReference type="InterPro" id="IPR004027">
    <property type="entry name" value="SEC_C_motif"/>
</dbReference>
<sequence length="404" mass="45689">MEKLNRNDLCPCGSGEKYGKCCGASKAISINQIIESELDELQKRILQFAFFHFGNEINDDFEDLVEIIDFDIEQEREFYELIHAIWFSFFEELDDEETIIEKFITVEAGKIKRPKLKQILQTWSDPRVIAGRVVSVESNQLIVEDGFTSEQLNAVVAHVDFTIEKGSFFIGIIVPYEQNYLFFPSPFDLPDLKPEHGFSYIEDSSLDADYDSPQEYLTDFFLEVLSELPMIGGMLEIEEMEWSAPIYKEVADIFKAKLESEVPPPIVDTGIILWFNFCEKKKKRIQNPNPYAAAVHYLLSEIAPLGETRTLKELAVHYGVPAKAVSTIVSEMEVELSSEIAELKGLVYGGEESPPLPPFETAAIIEFPKGGSSGKDKNGKQKNKPELELIKTEGKKGSKKGQED</sequence>
<evidence type="ECO:0000313" key="3">
    <source>
        <dbReference type="Proteomes" id="UP001178288"/>
    </source>
</evidence>
<dbReference type="KEGG" id="nnv:QNH39_22815"/>
<proteinExistence type="predicted"/>
<name>A0AA95MQK9_9BACI</name>
<reference evidence="2" key="1">
    <citation type="submission" date="2023-05" db="EMBL/GenBank/DDBJ databases">
        <title>Comparative genomics of Bacillaceae isolates and their secondary metabolite potential.</title>
        <authorList>
            <person name="Song L."/>
            <person name="Nielsen L.J."/>
            <person name="Mohite O."/>
            <person name="Xu X."/>
            <person name="Weber T."/>
            <person name="Kovacs A.T."/>
        </authorList>
    </citation>
    <scope>NUCLEOTIDE SEQUENCE</scope>
    <source>
        <strain evidence="2">XLM17</strain>
    </source>
</reference>
<dbReference type="AlphaFoldDB" id="A0AA95MQK9"/>
<evidence type="ECO:0000256" key="1">
    <source>
        <dbReference type="SAM" id="MobiDB-lite"/>
    </source>
</evidence>
<accession>A0AA95MQK9</accession>
<organism evidence="2 3">
    <name type="scientific">Neobacillus novalis</name>
    <dbReference type="NCBI Taxonomy" id="220687"/>
    <lineage>
        <taxon>Bacteria</taxon>
        <taxon>Bacillati</taxon>
        <taxon>Bacillota</taxon>
        <taxon>Bacilli</taxon>
        <taxon>Bacillales</taxon>
        <taxon>Bacillaceae</taxon>
        <taxon>Neobacillus</taxon>
    </lineage>
</organism>
<feature type="region of interest" description="Disordered" evidence="1">
    <location>
        <begin position="367"/>
        <end position="404"/>
    </location>
</feature>
<protein>
    <submittedName>
        <fullName evidence="2">SEC-C domain-containing protein</fullName>
    </submittedName>
</protein>
<feature type="compositionally biased region" description="Basic and acidic residues" evidence="1">
    <location>
        <begin position="374"/>
        <end position="404"/>
    </location>
</feature>
<dbReference type="Proteomes" id="UP001178288">
    <property type="component" value="Chromosome"/>
</dbReference>
<dbReference type="EMBL" id="CP126114">
    <property type="protein sequence ID" value="WHY85416.1"/>
    <property type="molecule type" value="Genomic_DNA"/>
</dbReference>
<keyword evidence="3" id="KW-1185">Reference proteome</keyword>
<evidence type="ECO:0000313" key="2">
    <source>
        <dbReference type="EMBL" id="WHY85416.1"/>
    </source>
</evidence>
<gene>
    <name evidence="2" type="ORF">QNH39_22815</name>
</gene>